<evidence type="ECO:0000256" key="19">
    <source>
        <dbReference type="ARBA" id="ARBA00080487"/>
    </source>
</evidence>
<name>A0AAD6AQ50_9TELE</name>
<reference evidence="26" key="1">
    <citation type="submission" date="2022-11" db="EMBL/GenBank/DDBJ databases">
        <title>Chromosome-level genome of Pogonophryne albipinna.</title>
        <authorList>
            <person name="Jo E."/>
        </authorList>
    </citation>
    <scope>NUCLEOTIDE SEQUENCE</scope>
    <source>
        <strain evidence="26">SGF0006</strain>
        <tissue evidence="26">Muscle</tissue>
    </source>
</reference>
<dbReference type="InterPro" id="IPR003892">
    <property type="entry name" value="CUE"/>
</dbReference>
<comment type="subcellular location">
    <subcellularLocation>
        <location evidence="2">Cytoplasm</location>
        <location evidence="2">Cytosol</location>
    </subcellularLocation>
    <subcellularLocation>
        <location evidence="1">Endosome membrane</location>
        <topology evidence="1">Peripheral membrane protein</topology>
    </subcellularLocation>
    <subcellularLocation>
        <location evidence="3">Lysosome membrane</location>
    </subcellularLocation>
</comment>
<keyword evidence="13 22" id="KW-0175">Coiled coil</keyword>
<dbReference type="GO" id="GO:0070530">
    <property type="term" value="F:K63-linked polyubiquitin modification-dependent protein binding"/>
    <property type="evidence" value="ECO:0007669"/>
    <property type="project" value="TreeGrafter"/>
</dbReference>
<dbReference type="InterPro" id="IPR001876">
    <property type="entry name" value="Znf_RanBP2"/>
</dbReference>
<dbReference type="GO" id="GO:0005765">
    <property type="term" value="C:lysosomal membrane"/>
    <property type="evidence" value="ECO:0007669"/>
    <property type="project" value="UniProtKB-SubCell"/>
</dbReference>
<dbReference type="SMART" id="SM00546">
    <property type="entry name" value="CUE"/>
    <property type="match status" value="1"/>
</dbReference>
<dbReference type="GO" id="GO:0010008">
    <property type="term" value="C:endosome membrane"/>
    <property type="evidence" value="ECO:0007669"/>
    <property type="project" value="UniProtKB-SubCell"/>
</dbReference>
<feature type="coiled-coil region" evidence="22">
    <location>
        <begin position="571"/>
        <end position="649"/>
    </location>
</feature>
<evidence type="ECO:0000256" key="23">
    <source>
        <dbReference type="SAM" id="MobiDB-lite"/>
    </source>
</evidence>
<evidence type="ECO:0000313" key="26">
    <source>
        <dbReference type="EMBL" id="KAJ4928702.1"/>
    </source>
</evidence>
<evidence type="ECO:0000256" key="21">
    <source>
        <dbReference type="PROSITE-ProRule" id="PRU00322"/>
    </source>
</evidence>
<evidence type="ECO:0000256" key="18">
    <source>
        <dbReference type="ARBA" id="ARBA00074233"/>
    </source>
</evidence>
<feature type="region of interest" description="Disordered" evidence="23">
    <location>
        <begin position="190"/>
        <end position="289"/>
    </location>
</feature>
<evidence type="ECO:0000259" key="25">
    <source>
        <dbReference type="PROSITE" id="PS51140"/>
    </source>
</evidence>
<dbReference type="PROSITE" id="PS01358">
    <property type="entry name" value="ZF_RANBP2_1"/>
    <property type="match status" value="1"/>
</dbReference>
<evidence type="ECO:0000256" key="22">
    <source>
        <dbReference type="SAM" id="Coils"/>
    </source>
</evidence>
<accession>A0AAD6AQ50</accession>
<keyword evidence="27" id="KW-1185">Reference proteome</keyword>
<evidence type="ECO:0000256" key="11">
    <source>
        <dbReference type="ARBA" id="ARBA00022833"/>
    </source>
</evidence>
<feature type="region of interest" description="Disordered" evidence="23">
    <location>
        <begin position="531"/>
        <end position="556"/>
    </location>
</feature>
<evidence type="ECO:0000256" key="15">
    <source>
        <dbReference type="ARBA" id="ARBA00023228"/>
    </source>
</evidence>
<evidence type="ECO:0000313" key="27">
    <source>
        <dbReference type="Proteomes" id="UP001219934"/>
    </source>
</evidence>
<gene>
    <name evidence="26" type="ORF">JOQ06_004328</name>
</gene>
<protein>
    <recommendedName>
        <fullName evidence="18">TGF-beta-activated kinase 1 and MAP3K7-binding protein 2</fullName>
    </recommendedName>
    <alternativeName>
        <fullName evidence="19">Mitogen-activated protein kinase kinase kinase 7-interacting protein 2</fullName>
    </alternativeName>
    <alternativeName>
        <fullName evidence="20">TGF-beta-activated kinase 1-binding protein 2</fullName>
    </alternativeName>
</protein>
<evidence type="ECO:0000256" key="2">
    <source>
        <dbReference type="ARBA" id="ARBA00004514"/>
    </source>
</evidence>
<evidence type="ECO:0000256" key="6">
    <source>
        <dbReference type="ARBA" id="ARBA00022499"/>
    </source>
</evidence>
<dbReference type="PANTHER" id="PTHR46253">
    <property type="entry name" value="TGF-BETA-ACTIVATED KINASE 1 AND MAP3K7-BINDING PROTEIN TAB"/>
    <property type="match status" value="1"/>
</dbReference>
<dbReference type="GO" id="GO:0005654">
    <property type="term" value="C:nucleoplasm"/>
    <property type="evidence" value="ECO:0007669"/>
    <property type="project" value="UniProtKB-ARBA"/>
</dbReference>
<evidence type="ECO:0000256" key="20">
    <source>
        <dbReference type="ARBA" id="ARBA00080660"/>
    </source>
</evidence>
<keyword evidence="5" id="KW-0963">Cytoplasm</keyword>
<feature type="domain" description="CUE" evidence="25">
    <location>
        <begin position="8"/>
        <end position="51"/>
    </location>
</feature>
<comment type="subunit">
    <text evidence="17">Interacts with MAP3K7 and TRAF6. Identified in the TRIKA2 complex composed of MAP3K7, TAB1 and TAB2. Binds 'Lys-63'-linked polyubiquitin chains. Interacts with NCOR1 and HDAC3 to form a ternary complex. Interacts (via C-terminal) with NUMBL (via PTB domain). Interacts (via the C-terminus) with DYNC2I2 (via WD domains). Interacts with RBCK1. Interacts with TRIM5. Interacts with TRIM38 (via B30.2/SPRY domain), leading to its translocation to lysosomes and degradation. Interacts with ASB1; this interaction promotes TAB2 stability.</text>
</comment>
<dbReference type="AlphaFoldDB" id="A0AAD6AQ50"/>
<dbReference type="Pfam" id="PF02845">
    <property type="entry name" value="CUE"/>
    <property type="match status" value="1"/>
</dbReference>
<dbReference type="PROSITE" id="PS50199">
    <property type="entry name" value="ZF_RANBP2_2"/>
    <property type="match status" value="1"/>
</dbReference>
<evidence type="ECO:0000256" key="12">
    <source>
        <dbReference type="ARBA" id="ARBA00022843"/>
    </source>
</evidence>
<dbReference type="SUPFAM" id="SSF90209">
    <property type="entry name" value="Ran binding protein zinc finger-like"/>
    <property type="match status" value="1"/>
</dbReference>
<evidence type="ECO:0000256" key="13">
    <source>
        <dbReference type="ARBA" id="ARBA00023054"/>
    </source>
</evidence>
<dbReference type="EMBL" id="JAPTMU010000017">
    <property type="protein sequence ID" value="KAJ4928702.1"/>
    <property type="molecule type" value="Genomic_DNA"/>
</dbReference>
<evidence type="ECO:0000256" key="5">
    <source>
        <dbReference type="ARBA" id="ARBA00022490"/>
    </source>
</evidence>
<dbReference type="InterPro" id="IPR036443">
    <property type="entry name" value="Znf_RanBP2_sf"/>
</dbReference>
<dbReference type="GO" id="GO:0005829">
    <property type="term" value="C:cytosol"/>
    <property type="evidence" value="ECO:0007669"/>
    <property type="project" value="UniProtKB-SubCell"/>
</dbReference>
<proteinExistence type="predicted"/>
<dbReference type="GO" id="GO:0043123">
    <property type="term" value="P:positive regulation of canonical NF-kappaB signal transduction"/>
    <property type="evidence" value="ECO:0007669"/>
    <property type="project" value="TreeGrafter"/>
</dbReference>
<evidence type="ECO:0000256" key="4">
    <source>
        <dbReference type="ARBA" id="ARBA00022481"/>
    </source>
</evidence>
<evidence type="ECO:0000256" key="9">
    <source>
        <dbReference type="ARBA" id="ARBA00022753"/>
    </source>
</evidence>
<keyword evidence="11" id="KW-0862">Zinc</keyword>
<dbReference type="PROSITE" id="PS51140">
    <property type="entry name" value="CUE"/>
    <property type="match status" value="1"/>
</dbReference>
<keyword evidence="14" id="KW-0472">Membrane</keyword>
<evidence type="ECO:0000256" key="10">
    <source>
        <dbReference type="ARBA" id="ARBA00022771"/>
    </source>
</evidence>
<evidence type="ECO:0000259" key="24">
    <source>
        <dbReference type="PROSITE" id="PS50199"/>
    </source>
</evidence>
<evidence type="ECO:0000256" key="1">
    <source>
        <dbReference type="ARBA" id="ARBA00004481"/>
    </source>
</evidence>
<feature type="region of interest" description="Disordered" evidence="23">
    <location>
        <begin position="322"/>
        <end position="374"/>
    </location>
</feature>
<feature type="domain" description="RanBP2-type" evidence="24">
    <location>
        <begin position="692"/>
        <end position="722"/>
    </location>
</feature>
<feature type="compositionally biased region" description="Polar residues" evidence="23">
    <location>
        <begin position="223"/>
        <end position="266"/>
    </location>
</feature>
<comment type="caution">
    <text evidence="26">The sequence shown here is derived from an EMBL/GenBank/DDBJ whole genome shotgun (WGS) entry which is preliminary data.</text>
</comment>
<keyword evidence="12" id="KW-0832">Ubl conjugation</keyword>
<feature type="compositionally biased region" description="Basic and acidic residues" evidence="23">
    <location>
        <begin position="531"/>
        <end position="549"/>
    </location>
</feature>
<feature type="compositionally biased region" description="Polar residues" evidence="23">
    <location>
        <begin position="326"/>
        <end position="337"/>
    </location>
</feature>
<dbReference type="FunFam" id="2.30.30.380:FF:000006">
    <property type="entry name" value="TGF-beta activated kinase 1 (MAP3K7) binding protein 2"/>
    <property type="match status" value="1"/>
</dbReference>
<dbReference type="Proteomes" id="UP001219934">
    <property type="component" value="Unassembled WGS sequence"/>
</dbReference>
<keyword evidence="7" id="KW-0597">Phosphoprotein</keyword>
<dbReference type="GO" id="GO:0043130">
    <property type="term" value="F:ubiquitin binding"/>
    <property type="evidence" value="ECO:0007669"/>
    <property type="project" value="InterPro"/>
</dbReference>
<keyword evidence="6" id="KW-1017">Isopeptide bond</keyword>
<keyword evidence="4" id="KW-0488">Methylation</keyword>
<dbReference type="InterPro" id="IPR041911">
    <property type="entry name" value="TAB2/3_CUE"/>
</dbReference>
<dbReference type="PANTHER" id="PTHR46253:SF2">
    <property type="entry name" value="TGF-BETA-ACTIVATED KINASE 1 AND MAP3K7-BINDING PROTEIN 2"/>
    <property type="match status" value="1"/>
</dbReference>
<keyword evidence="8" id="KW-0479">Metal-binding</keyword>
<keyword evidence="9" id="KW-0967">Endosome</keyword>
<organism evidence="26 27">
    <name type="scientific">Pogonophryne albipinna</name>
    <dbReference type="NCBI Taxonomy" id="1090488"/>
    <lineage>
        <taxon>Eukaryota</taxon>
        <taxon>Metazoa</taxon>
        <taxon>Chordata</taxon>
        <taxon>Craniata</taxon>
        <taxon>Vertebrata</taxon>
        <taxon>Euteleostomi</taxon>
        <taxon>Actinopterygii</taxon>
        <taxon>Neopterygii</taxon>
        <taxon>Teleostei</taxon>
        <taxon>Neoteleostei</taxon>
        <taxon>Acanthomorphata</taxon>
        <taxon>Eupercaria</taxon>
        <taxon>Perciformes</taxon>
        <taxon>Notothenioidei</taxon>
        <taxon>Pogonophryne</taxon>
    </lineage>
</organism>
<dbReference type="SMART" id="SM00547">
    <property type="entry name" value="ZnF_RBZ"/>
    <property type="match status" value="1"/>
</dbReference>
<dbReference type="Gene3D" id="2.30.30.380">
    <property type="entry name" value="Zn-finger domain of Sec23/24"/>
    <property type="match status" value="1"/>
</dbReference>
<evidence type="ECO:0000256" key="3">
    <source>
        <dbReference type="ARBA" id="ARBA00004656"/>
    </source>
</evidence>
<dbReference type="Gene3D" id="1.10.8.10">
    <property type="entry name" value="DNA helicase RuvA subunit, C-terminal domain"/>
    <property type="match status" value="1"/>
</dbReference>
<feature type="compositionally biased region" description="Low complexity" evidence="23">
    <location>
        <begin position="268"/>
        <end position="282"/>
    </location>
</feature>
<sequence length="722" mass="78271">MAQGSHQIDIQVLHDLRQKFPEVPEGVVSQCVLQNNNNLDACCEYLSQISPGYLYSEEGHLSFSDDPGFIRFRNHMTQLNLGLQSQNVHLAPVRDSLRMNGSRTLAHSLSDGPLQTGQAPNSDFFQQEPQSAPVQVPSSINVFGVMEPTRKPQPPQHLGLYPLGVKGTTMGVQQTPRFNPITVTLAPHIQTGRNTPTSLHIHGGPPSGLNSPQGNSIYIRPYVSQSAASRQNQPQGGRAQYSPTSQPQQQIYQISHPSSLSGTWSGPQHASSSHTSQHQTSHVYMPISSPTNPQAPCILPTATQYNIQNISTGPRKNQIEIKLESPQRNNSTTTTAVLRTSSGARSSSSCPSSSSTSTGVTTVPSTPLSIGGPGLSRSQPTVYISASPPAAAPAVCEEAALAPAGARSQPKFYISANASSDDSGGGRNPPTVYISANPPMQGPSGARNMGGQVSMGPAYIHHHPPKSRASLGGGGTASSPRVVVTQPNTKYTFKITVSPNKPPAVSPGVVSPTFEPNNLLSLPADHHFVEPDPLHLSDPLSPHRERPSEPGRLSMGSDDAAYTQALLVHQKARMERLWHELELKKKKLEKLKEEVNEMESDLTRRRLERSSSASQIPSIEEMKQLRCKNRSLQIDIDCLTKEIDLLQTRGPHFNPSAIHNFYDNIGFLGPVPPKPKDVGTKAVKPLAEQEEDEGTQWSCTACTFLNHPALNRCEQCEFPRHF</sequence>
<feature type="compositionally biased region" description="Low complexity" evidence="23">
    <location>
        <begin position="338"/>
        <end position="369"/>
    </location>
</feature>
<dbReference type="FunFam" id="1.10.8.10:FF:000025">
    <property type="entry name" value="TGF-beta-activated kinase 1 and MAP3K7-binding protein 3"/>
    <property type="match status" value="1"/>
</dbReference>
<dbReference type="CDD" id="cd14362">
    <property type="entry name" value="CUE_TAB2_TAB3"/>
    <property type="match status" value="1"/>
</dbReference>
<evidence type="ECO:0000256" key="17">
    <source>
        <dbReference type="ARBA" id="ARBA00065839"/>
    </source>
</evidence>
<keyword evidence="10 21" id="KW-0863">Zinc-finger</keyword>
<keyword evidence="15" id="KW-0458">Lysosome</keyword>
<comment type="function">
    <text evidence="16">Adapter required to activate the JNK and NF-kappa-B signaling pathways through the specific recognition of 'Lys-63'-linked polyubiquitin chains by its RanBP2-type zinc finger (NZF). Acts as an adapter linking MAP3K7/TAK1 and TRAF6 to 'Lys-63'-linked polyubiquitin chains. The RanBP2-type zinc finger (NZF) specifically recognizes Lys-63'-linked polyubiquitin chains unanchored or anchored to the substrate proteins such as RIPK1/RIP1 and RIPK2: this acts as a scaffold to organize a large signaling complex to promote autophosphorylation of MAP3K7/TAK1, and subsequent activation of I-kappa-B-kinase (IKK) core complex by MAP3K7/TAK1. Also recognizes and binds Lys-63'-linked polyubiquitin chains of heterotypic 'Lys-63'-/'Lys-48'-linked branched ubiquitin chains. Regulates the IL1-mediated translocation of NCOR1 out of the nucleus. Involved in heart development.</text>
</comment>
<dbReference type="GO" id="GO:0008270">
    <property type="term" value="F:zinc ion binding"/>
    <property type="evidence" value="ECO:0007669"/>
    <property type="project" value="UniProtKB-KW"/>
</dbReference>
<evidence type="ECO:0000256" key="8">
    <source>
        <dbReference type="ARBA" id="ARBA00022723"/>
    </source>
</evidence>
<dbReference type="Pfam" id="PF00641">
    <property type="entry name" value="Zn_ribbon_RanBP"/>
    <property type="match status" value="1"/>
</dbReference>
<evidence type="ECO:0000256" key="16">
    <source>
        <dbReference type="ARBA" id="ARBA00058038"/>
    </source>
</evidence>
<evidence type="ECO:0000256" key="7">
    <source>
        <dbReference type="ARBA" id="ARBA00022553"/>
    </source>
</evidence>
<evidence type="ECO:0000256" key="14">
    <source>
        <dbReference type="ARBA" id="ARBA00023136"/>
    </source>
</evidence>